<protein>
    <recommendedName>
        <fullName evidence="4">PrgI family protein</fullName>
    </recommendedName>
</protein>
<dbReference type="Proteomes" id="UP000316316">
    <property type="component" value="Unassembled WGS sequence"/>
</dbReference>
<proteinExistence type="predicted"/>
<comment type="caution">
    <text evidence="2">The sequence shown here is derived from an EMBL/GenBank/DDBJ whole genome shotgun (WGS) entry which is preliminary data.</text>
</comment>
<evidence type="ECO:0008006" key="4">
    <source>
        <dbReference type="Google" id="ProtNLM"/>
    </source>
</evidence>
<feature type="transmembrane region" description="Helical" evidence="1">
    <location>
        <begin position="29"/>
        <end position="46"/>
    </location>
</feature>
<dbReference type="RefSeq" id="WP_049219919.1">
    <property type="nucleotide sequence ID" value="NZ_CABHNH010000034.1"/>
</dbReference>
<reference evidence="2 3" key="1">
    <citation type="submission" date="2017-10" db="EMBL/GenBank/DDBJ databases">
        <title>FDA dAtabase for Regulatory Grade micrObial Sequences (FDA-ARGOS): Supporting development and validation of Infectious Disease Dx tests.</title>
        <authorList>
            <person name="Campos J."/>
            <person name="Goldberg B."/>
            <person name="Tallon L.J."/>
            <person name="Sadzewicz L."/>
            <person name="Sengamalay N."/>
            <person name="Ott S."/>
            <person name="Godinez A."/>
            <person name="Nagaraj S."/>
            <person name="Vyas G."/>
            <person name="Aluvathingal J."/>
            <person name="Nadendla S."/>
            <person name="Geyer C."/>
            <person name="Nandy P."/>
            <person name="Hobson J."/>
            <person name="Sichtig H."/>
        </authorList>
    </citation>
    <scope>NUCLEOTIDE SEQUENCE [LARGE SCALE GENOMIC DNA]</scope>
    <source>
        <strain evidence="2 3">FDAARGOS_185</strain>
    </source>
</reference>
<accession>A0A8B5VXQ5</accession>
<keyword evidence="1" id="KW-0812">Transmembrane</keyword>
<dbReference type="AlphaFoldDB" id="A0A8B5VXQ5"/>
<sequence>MAIQSKFYKDLSKFEPVDRLGFTKRQRVMIIKMIPGTLAILAYIIFLDMEGIAFWILSLVTGSIFIVPPLLKGLGKWKEYSNKIEFFLKKQDRHYETGQIRRYIADEFVQKKDVSETDKITKK</sequence>
<keyword evidence="1" id="KW-1133">Transmembrane helix</keyword>
<evidence type="ECO:0000313" key="3">
    <source>
        <dbReference type="Proteomes" id="UP000316316"/>
    </source>
</evidence>
<feature type="transmembrane region" description="Helical" evidence="1">
    <location>
        <begin position="52"/>
        <end position="71"/>
    </location>
</feature>
<evidence type="ECO:0000256" key="1">
    <source>
        <dbReference type="SAM" id="Phobius"/>
    </source>
</evidence>
<name>A0A8B5VXQ5_ENTAV</name>
<dbReference type="EMBL" id="PDXQ01000002">
    <property type="protein sequence ID" value="TRZ28321.1"/>
    <property type="molecule type" value="Genomic_DNA"/>
</dbReference>
<organism evidence="2 3">
    <name type="scientific">Enterococcus avium</name>
    <name type="common">Streptococcus avium</name>
    <dbReference type="NCBI Taxonomy" id="33945"/>
    <lineage>
        <taxon>Bacteria</taxon>
        <taxon>Bacillati</taxon>
        <taxon>Bacillota</taxon>
        <taxon>Bacilli</taxon>
        <taxon>Lactobacillales</taxon>
        <taxon>Enterococcaceae</taxon>
        <taxon>Enterococcus</taxon>
    </lineage>
</organism>
<evidence type="ECO:0000313" key="2">
    <source>
        <dbReference type="EMBL" id="TRZ28321.1"/>
    </source>
</evidence>
<keyword evidence="1" id="KW-0472">Membrane</keyword>
<gene>
    <name evidence="2" type="ORF">AUF17_16480</name>
</gene>